<evidence type="ECO:0000313" key="1">
    <source>
        <dbReference type="EMBL" id="KAE9004106.1"/>
    </source>
</evidence>
<name>A0A6A3K9I8_9STRA</name>
<dbReference type="EMBL" id="QXFU01001359">
    <property type="protein sequence ID" value="KAE9004106.1"/>
    <property type="molecule type" value="Genomic_DNA"/>
</dbReference>
<dbReference type="Proteomes" id="UP000435112">
    <property type="component" value="Unassembled WGS sequence"/>
</dbReference>
<gene>
    <name evidence="1" type="ORF">PR002_g17152</name>
</gene>
<organism evidence="1 2">
    <name type="scientific">Phytophthora rubi</name>
    <dbReference type="NCBI Taxonomy" id="129364"/>
    <lineage>
        <taxon>Eukaryota</taxon>
        <taxon>Sar</taxon>
        <taxon>Stramenopiles</taxon>
        <taxon>Oomycota</taxon>
        <taxon>Peronosporomycetes</taxon>
        <taxon>Peronosporales</taxon>
        <taxon>Peronosporaceae</taxon>
        <taxon>Phytophthora</taxon>
    </lineage>
</organism>
<proteinExistence type="predicted"/>
<evidence type="ECO:0000313" key="2">
    <source>
        <dbReference type="Proteomes" id="UP000435112"/>
    </source>
</evidence>
<accession>A0A6A3K9I8</accession>
<dbReference type="OrthoDB" id="129384at2759"/>
<protein>
    <submittedName>
        <fullName evidence="1">Uncharacterized protein</fullName>
    </submittedName>
</protein>
<comment type="caution">
    <text evidence="1">The sequence shown here is derived from an EMBL/GenBank/DDBJ whole genome shotgun (WGS) entry which is preliminary data.</text>
</comment>
<sequence>MTLVDSVSSRAVVAEVWYVVRSILDPRSLVSSAVMSQLLVWSVDVEVHGRDFGASVSGLALDGNSSEVEERASGRVVGVSTGSAVTLARNAPSDNGSAAADVLQVVPVASFSGVLRVSVLVPSRERVRADLDFWILPALEVVRWRHQLRGRARQLAHLGHHEYPDMQPDDRELAAYAWLHSVTSVAPDPTPASDTFVQVGAKQYLQHHSPATPELSDHAPVGLVGQRVLPARGLLVVQQRRQLPKTVLRRRNGRMVSSHYAW</sequence>
<reference evidence="1 2" key="1">
    <citation type="submission" date="2018-09" db="EMBL/GenBank/DDBJ databases">
        <title>Genomic investigation of the strawberry pathogen Phytophthora fragariae indicates pathogenicity is determined by transcriptional variation in three key races.</title>
        <authorList>
            <person name="Adams T.M."/>
            <person name="Armitage A.D."/>
            <person name="Sobczyk M.K."/>
            <person name="Bates H.J."/>
            <person name="Dunwell J.M."/>
            <person name="Nellist C.F."/>
            <person name="Harrison R.J."/>
        </authorList>
    </citation>
    <scope>NUCLEOTIDE SEQUENCE [LARGE SCALE GENOMIC DNA]</scope>
    <source>
        <strain evidence="1 2">SCRP324</strain>
    </source>
</reference>
<dbReference type="AlphaFoldDB" id="A0A6A3K9I8"/>